<protein>
    <submittedName>
        <fullName evidence="1">Putative ORFan</fullName>
    </submittedName>
</protein>
<dbReference type="EMBL" id="MK072450">
    <property type="protein sequence ID" value="AYV85392.1"/>
    <property type="molecule type" value="Genomic_DNA"/>
</dbReference>
<sequence length="248" mass="29772">MVNNEIIIQNMDQTVWFKTLDNYPKNIESIKLLVSIVDKIGIMDRYDILLVASMDSDRLDILYVVLRIMYKIFDLYLNCVVKKIFIDNLKEIFKYSHITYHDLFFDQLMQDIDHFVCYVVKMYYPEIKRDVIVAEFVEYLKLTFKKSFYQISIKKLSYNIGDNFFEKNQKSFISIIEDFLKYTSVTLSDTYSTMKIFLDKIFNMDCPMNEIVGIKSVLDKYFDVEKILKEGMMEFDIYSEQKFSDENY</sequence>
<reference evidence="1" key="1">
    <citation type="submission" date="2018-10" db="EMBL/GenBank/DDBJ databases">
        <title>Hidden diversity of soil giant viruses.</title>
        <authorList>
            <person name="Schulz F."/>
            <person name="Alteio L."/>
            <person name="Goudeau D."/>
            <person name="Ryan E.M."/>
            <person name="Malmstrom R.R."/>
            <person name="Blanchard J."/>
            <person name="Woyke T."/>
        </authorList>
    </citation>
    <scope>NUCLEOTIDE SEQUENCE</scope>
    <source>
        <strain evidence="1">SAV1</strain>
    </source>
</reference>
<evidence type="ECO:0000313" key="1">
    <source>
        <dbReference type="EMBL" id="AYV85392.1"/>
    </source>
</evidence>
<organism evidence="1">
    <name type="scientific">Satyrvirus sp</name>
    <dbReference type="NCBI Taxonomy" id="2487771"/>
    <lineage>
        <taxon>Viruses</taxon>
        <taxon>Varidnaviria</taxon>
        <taxon>Bamfordvirae</taxon>
        <taxon>Nucleocytoviricota</taxon>
        <taxon>Megaviricetes</taxon>
        <taxon>Imitervirales</taxon>
        <taxon>Mimiviridae</taxon>
        <taxon>Megamimivirinae</taxon>
    </lineage>
</organism>
<gene>
    <name evidence="1" type="ORF">Satyrvirus14_8</name>
</gene>
<accession>A0A3G5ADY3</accession>
<proteinExistence type="predicted"/>
<name>A0A3G5ADY3_9VIRU</name>